<comment type="caution">
    <text evidence="2">The sequence shown here is derived from an EMBL/GenBank/DDBJ whole genome shotgun (WGS) entry which is preliminary data.</text>
</comment>
<keyword evidence="3" id="KW-1185">Reference proteome</keyword>
<name>A0AA40AH80_9PEZI</name>
<protein>
    <submittedName>
        <fullName evidence="2">Uncharacterized protein</fullName>
    </submittedName>
</protein>
<gene>
    <name evidence="2" type="ORF">B0H67DRAFT_251026</name>
</gene>
<feature type="region of interest" description="Disordered" evidence="1">
    <location>
        <begin position="776"/>
        <end position="823"/>
    </location>
</feature>
<feature type="compositionally biased region" description="Acidic residues" evidence="1">
    <location>
        <begin position="801"/>
        <end position="810"/>
    </location>
</feature>
<accession>A0AA40AH80</accession>
<evidence type="ECO:0000313" key="3">
    <source>
        <dbReference type="Proteomes" id="UP001172102"/>
    </source>
</evidence>
<proteinExistence type="predicted"/>
<reference evidence="2" key="1">
    <citation type="submission" date="2023-06" db="EMBL/GenBank/DDBJ databases">
        <title>Genome-scale phylogeny and comparative genomics of the fungal order Sordariales.</title>
        <authorList>
            <consortium name="Lawrence Berkeley National Laboratory"/>
            <person name="Hensen N."/>
            <person name="Bonometti L."/>
            <person name="Westerberg I."/>
            <person name="Brannstrom I.O."/>
            <person name="Guillou S."/>
            <person name="Cros-Aarteil S."/>
            <person name="Calhoun S."/>
            <person name="Haridas S."/>
            <person name="Kuo A."/>
            <person name="Mondo S."/>
            <person name="Pangilinan J."/>
            <person name="Riley R."/>
            <person name="Labutti K."/>
            <person name="Andreopoulos B."/>
            <person name="Lipzen A."/>
            <person name="Chen C."/>
            <person name="Yanf M."/>
            <person name="Daum C."/>
            <person name="Ng V."/>
            <person name="Clum A."/>
            <person name="Steindorff A."/>
            <person name="Ohm R."/>
            <person name="Martin F."/>
            <person name="Silar P."/>
            <person name="Natvig D."/>
            <person name="Lalanne C."/>
            <person name="Gautier V."/>
            <person name="Ament-Velasquez S.L."/>
            <person name="Kruys A."/>
            <person name="Hutchinson M.I."/>
            <person name="Powell A.J."/>
            <person name="Barry K."/>
            <person name="Miller A.N."/>
            <person name="Grigoriev I.V."/>
            <person name="Debuchy R."/>
            <person name="Gladieux P."/>
            <person name="Thoren M.H."/>
            <person name="Johannesson H."/>
        </authorList>
    </citation>
    <scope>NUCLEOTIDE SEQUENCE</scope>
    <source>
        <strain evidence="2">SMH4607-1</strain>
    </source>
</reference>
<dbReference type="Proteomes" id="UP001172102">
    <property type="component" value="Unassembled WGS sequence"/>
</dbReference>
<evidence type="ECO:0000256" key="1">
    <source>
        <dbReference type="SAM" id="MobiDB-lite"/>
    </source>
</evidence>
<dbReference type="AlphaFoldDB" id="A0AA40AH80"/>
<dbReference type="EMBL" id="JAUKUA010000004">
    <property type="protein sequence ID" value="KAK0715808.1"/>
    <property type="molecule type" value="Genomic_DNA"/>
</dbReference>
<evidence type="ECO:0000313" key="2">
    <source>
        <dbReference type="EMBL" id="KAK0715808.1"/>
    </source>
</evidence>
<organism evidence="2 3">
    <name type="scientific">Lasiosphaeris hirsuta</name>
    <dbReference type="NCBI Taxonomy" id="260670"/>
    <lineage>
        <taxon>Eukaryota</taxon>
        <taxon>Fungi</taxon>
        <taxon>Dikarya</taxon>
        <taxon>Ascomycota</taxon>
        <taxon>Pezizomycotina</taxon>
        <taxon>Sordariomycetes</taxon>
        <taxon>Sordariomycetidae</taxon>
        <taxon>Sordariales</taxon>
        <taxon>Lasiosphaeriaceae</taxon>
        <taxon>Lasiosphaeris</taxon>
    </lineage>
</organism>
<sequence>MSSGAGVNTGGDLGFFRWNTNNLETDSATVNAADNHLTEIPGLFETDNGSGNVLALIKFPGDFERGQSCSGKRWEAMSIRMSYDKLIALGSTKIAEMFDPKRQARTRRRNNFTTLPPGIEYVLDFTPPAEGAELADLTAALWLPRMVKIWFLAGQYLPDSIVESGPLPSIYDKRPLGDMAVGATMVLGHDDVCKSESCRVDLAEWQVKTGVPGIVDEDIYNDGQTHIPAFRRIEDYCPIRHRVAIMRILRAIEGHDLLLNSAPRLWTVAQVAIHLEVPRVVVDHVTQWLITPPNTKFIEICPERAFQLAYSLKIPSVLIAAFKILVNEVAIDDAALDASPGRPPLTWAQRKRDDYGDFPSDPIEYASRVFSERMTGYVDMLKSESVFSLLSIHIPEWNKLQHLGPIIDSIKDGAQQSELQRAHEKVVRGLVAVFHRKVAEAFDWGYPEGYNAKLIEAQRMHYIPDRARTSLSWIYNHRLNDWQRALTPFFWEKLKQFANGRSDLAGSTFQGKQLWRLIAEFNALLQQETQAHEINLGQAITERWGNDINYEATANFSVKEFTEQMWYSVENLCNLVLNRGVDNSVPFFLSDHMLLSLNERELDFLPMWAGGLDDGSGGVFQDTIPPTDMGPSEPGPAYHTGHTVGTGTDTATMTDQAPSTVAPSDLGLTNLNIYSDSGTVARSMDAEQSVATTGGAPARGRVVAMGGSTVLSEQFSDADDEYTDAMFAQPAAHQAMGRALAAYVESPSEDGTGGMLGQSDDEEGYDMAQSVVASNAGASSMENRDGGGEELDGFGLVGAESDMDLDDFDDGTSTVDGSEFDLV</sequence>